<feature type="transmembrane region" description="Helical" evidence="6">
    <location>
        <begin position="181"/>
        <end position="202"/>
    </location>
</feature>
<keyword evidence="5 6" id="KW-0472">Membrane</keyword>
<evidence type="ECO:0000256" key="3">
    <source>
        <dbReference type="ARBA" id="ARBA00022692"/>
    </source>
</evidence>
<dbReference type="PANTHER" id="PTHR23519">
    <property type="entry name" value="AUTOPHAGY-RELATED PROTEIN 22"/>
    <property type="match status" value="1"/>
</dbReference>
<dbReference type="KEGG" id="aco:Amico_0405"/>
<dbReference type="Proteomes" id="UP000002366">
    <property type="component" value="Chromosome"/>
</dbReference>
<evidence type="ECO:0000256" key="1">
    <source>
        <dbReference type="ARBA" id="ARBA00004127"/>
    </source>
</evidence>
<dbReference type="PROSITE" id="PS50850">
    <property type="entry name" value="MFS"/>
    <property type="match status" value="1"/>
</dbReference>
<dbReference type="AlphaFoldDB" id="D5EDB5"/>
<feature type="transmembrane region" description="Helical" evidence="6">
    <location>
        <begin position="304"/>
        <end position="322"/>
    </location>
</feature>
<dbReference type="eggNOG" id="COG2270">
    <property type="taxonomic scope" value="Bacteria"/>
</dbReference>
<evidence type="ECO:0000256" key="5">
    <source>
        <dbReference type="ARBA" id="ARBA00023136"/>
    </source>
</evidence>
<gene>
    <name evidence="8" type="ordered locus">Amico_0405</name>
</gene>
<feature type="transmembrane region" description="Helical" evidence="6">
    <location>
        <begin position="153"/>
        <end position="175"/>
    </location>
</feature>
<evidence type="ECO:0000313" key="8">
    <source>
        <dbReference type="EMBL" id="ADE56547.1"/>
    </source>
</evidence>
<evidence type="ECO:0000259" key="7">
    <source>
        <dbReference type="PROSITE" id="PS50850"/>
    </source>
</evidence>
<feature type="transmembrane region" description="Helical" evidence="6">
    <location>
        <begin position="87"/>
        <end position="105"/>
    </location>
</feature>
<feature type="transmembrane region" description="Helical" evidence="6">
    <location>
        <begin position="56"/>
        <end position="75"/>
    </location>
</feature>
<name>D5EDB5_AMICL</name>
<dbReference type="InterPro" id="IPR020846">
    <property type="entry name" value="MFS_dom"/>
</dbReference>
<dbReference type="InterPro" id="IPR036259">
    <property type="entry name" value="MFS_trans_sf"/>
</dbReference>
<comment type="subcellular location">
    <subcellularLocation>
        <location evidence="1">Endomembrane system</location>
        <topology evidence="1">Multi-pass membrane protein</topology>
    </subcellularLocation>
</comment>
<accession>D5EDB5</accession>
<proteinExistence type="predicted"/>
<dbReference type="InterPro" id="IPR050495">
    <property type="entry name" value="ATG22/LtaA_families"/>
</dbReference>
<evidence type="ECO:0000256" key="4">
    <source>
        <dbReference type="ARBA" id="ARBA00022989"/>
    </source>
</evidence>
<keyword evidence="4 6" id="KW-1133">Transmembrane helix</keyword>
<feature type="transmembrane region" description="Helical" evidence="6">
    <location>
        <begin position="362"/>
        <end position="387"/>
    </location>
</feature>
<dbReference type="EMBL" id="CP001997">
    <property type="protein sequence ID" value="ADE56547.1"/>
    <property type="molecule type" value="Genomic_DNA"/>
</dbReference>
<feature type="transmembrane region" description="Helical" evidence="6">
    <location>
        <begin position="14"/>
        <end position="36"/>
    </location>
</feature>
<dbReference type="HOGENOM" id="CLU_017518_3_0_0"/>
<feature type="transmembrane region" description="Helical" evidence="6">
    <location>
        <begin position="242"/>
        <end position="265"/>
    </location>
</feature>
<keyword evidence="3 6" id="KW-0812">Transmembrane</keyword>
<dbReference type="SUPFAM" id="SSF103473">
    <property type="entry name" value="MFS general substrate transporter"/>
    <property type="match status" value="1"/>
</dbReference>
<keyword evidence="9" id="KW-1185">Reference proteome</keyword>
<reference evidence="8 9" key="1">
    <citation type="journal article" date="2010" name="Stand. Genomic Sci.">
        <title>Complete genome sequence of Aminobacterium colombiense type strain (ALA-1).</title>
        <authorList>
            <person name="Chertkov O."/>
            <person name="Sikorski J."/>
            <person name="Brambilla E."/>
            <person name="Lapidus A."/>
            <person name="Copeland A."/>
            <person name="Glavina Del Rio T."/>
            <person name="Nolan M."/>
            <person name="Lucas S."/>
            <person name="Tice H."/>
            <person name="Cheng J.F."/>
            <person name="Han C."/>
            <person name="Detter J.C."/>
            <person name="Bruce D."/>
            <person name="Tapia R."/>
            <person name="Goodwin L."/>
            <person name="Pitluck S."/>
            <person name="Liolios K."/>
            <person name="Ivanova N."/>
            <person name="Mavromatis K."/>
            <person name="Ovchinnikova G."/>
            <person name="Pati A."/>
            <person name="Chen A."/>
            <person name="Palaniappan K."/>
            <person name="Land M."/>
            <person name="Hauser L."/>
            <person name="Chang Y.J."/>
            <person name="Jeffries C.D."/>
            <person name="Spring S."/>
            <person name="Rohde M."/>
            <person name="Goker M."/>
            <person name="Bristow J."/>
            <person name="Eisen J.A."/>
            <person name="Markowitz V."/>
            <person name="Hugenholtz P."/>
            <person name="Kyrpides N.C."/>
            <person name="Klenk H.P."/>
        </authorList>
    </citation>
    <scope>NUCLEOTIDE SEQUENCE [LARGE SCALE GENOMIC DNA]</scope>
    <source>
        <strain evidence="9">DSM 12261 / ALA-1</strain>
    </source>
</reference>
<sequence>MEKFRLIIPRDRKVASWCLYDVGNSAFATTIMAAVLPVYFREIAAPFLKGSLPTAFWGYTSASALLCCAVAAPFLGAIGDMVRKKKMMLTIFTLLGVLASAGLFFVDYGHWQSALVLMALGTIGFSASMIFYDSLLPHIVPLDQVDMVSSQGYAFGYLGGGVLLAINLAMIWLLPGTLGPRLSFLSVALWWGAFSLPILIFIPEPPAKTLLVRRRKSIAGEAILRLRETFSEIRQYQDLFRFLVAFWFYNDGVGTMIRMAAIYGANVGISMAHLVGALLLTQFVGVPFSLFFGRLAARIGSKKTILMGLAGYTAISFGAFFLSQAWHFWILAFAVGTVQGGTQAMSRSLYASLLPPSRSAEFFGFYDISSKFAGVIGPAIFGLITHITGSSRMGVAVVATTFIVGGLLLIKVDVHRGIKNVSQQNSLQ</sequence>
<dbReference type="Gene3D" id="1.20.1250.20">
    <property type="entry name" value="MFS general substrate transporter like domains"/>
    <property type="match status" value="1"/>
</dbReference>
<feature type="domain" description="Major facilitator superfamily (MFS) profile" evidence="7">
    <location>
        <begin position="1"/>
        <end position="417"/>
    </location>
</feature>
<dbReference type="InterPro" id="IPR024671">
    <property type="entry name" value="Atg22-like"/>
</dbReference>
<feature type="transmembrane region" description="Helical" evidence="6">
    <location>
        <begin position="393"/>
        <end position="410"/>
    </location>
</feature>
<dbReference type="Pfam" id="PF11700">
    <property type="entry name" value="ATG22"/>
    <property type="match status" value="1"/>
</dbReference>
<dbReference type="GO" id="GO:0012505">
    <property type="term" value="C:endomembrane system"/>
    <property type="evidence" value="ECO:0007669"/>
    <property type="project" value="UniProtKB-SubCell"/>
</dbReference>
<evidence type="ECO:0000256" key="2">
    <source>
        <dbReference type="ARBA" id="ARBA00022448"/>
    </source>
</evidence>
<organism evidence="8 9">
    <name type="scientific">Aminobacterium colombiense (strain DSM 12261 / ALA-1)</name>
    <dbReference type="NCBI Taxonomy" id="572547"/>
    <lineage>
        <taxon>Bacteria</taxon>
        <taxon>Thermotogati</taxon>
        <taxon>Synergistota</taxon>
        <taxon>Synergistia</taxon>
        <taxon>Synergistales</taxon>
        <taxon>Aminobacteriaceae</taxon>
        <taxon>Aminobacterium</taxon>
    </lineage>
</organism>
<dbReference type="RefSeq" id="WP_013047813.1">
    <property type="nucleotide sequence ID" value="NC_014011.1"/>
</dbReference>
<dbReference type="GO" id="GO:0022857">
    <property type="term" value="F:transmembrane transporter activity"/>
    <property type="evidence" value="ECO:0007669"/>
    <property type="project" value="InterPro"/>
</dbReference>
<keyword evidence="2" id="KW-0813">Transport</keyword>
<evidence type="ECO:0000256" key="6">
    <source>
        <dbReference type="SAM" id="Phobius"/>
    </source>
</evidence>
<evidence type="ECO:0000313" key="9">
    <source>
        <dbReference type="Proteomes" id="UP000002366"/>
    </source>
</evidence>
<dbReference type="STRING" id="572547.Amico_0405"/>
<protein>
    <submittedName>
        <fullName evidence="8">Major facilitator superfamily MFS_1</fullName>
    </submittedName>
</protein>
<feature type="transmembrane region" description="Helical" evidence="6">
    <location>
        <begin position="111"/>
        <end position="132"/>
    </location>
</feature>
<dbReference type="PANTHER" id="PTHR23519:SF1">
    <property type="entry name" value="AUTOPHAGY-RELATED PROTEIN 22"/>
    <property type="match status" value="1"/>
</dbReference>
<feature type="transmembrane region" description="Helical" evidence="6">
    <location>
        <begin position="271"/>
        <end position="292"/>
    </location>
</feature>